<organism evidence="2 3">
    <name type="scientific">Pedobacter chinensis</name>
    <dbReference type="NCBI Taxonomy" id="2282421"/>
    <lineage>
        <taxon>Bacteria</taxon>
        <taxon>Pseudomonadati</taxon>
        <taxon>Bacteroidota</taxon>
        <taxon>Sphingobacteriia</taxon>
        <taxon>Sphingobacteriales</taxon>
        <taxon>Sphingobacteriaceae</taxon>
        <taxon>Pedobacter</taxon>
    </lineage>
</organism>
<dbReference type="OrthoDB" id="129082at2"/>
<keyword evidence="3" id="KW-1185">Reference proteome</keyword>
<dbReference type="Proteomes" id="UP000253961">
    <property type="component" value="Unassembled WGS sequence"/>
</dbReference>
<keyword evidence="1" id="KW-0472">Membrane</keyword>
<gene>
    <name evidence="2" type="ORF">DU508_14080</name>
</gene>
<dbReference type="RefSeq" id="WP_115403444.1">
    <property type="nucleotide sequence ID" value="NZ_QPKV01000005.1"/>
</dbReference>
<evidence type="ECO:0008006" key="4">
    <source>
        <dbReference type="Google" id="ProtNLM"/>
    </source>
</evidence>
<evidence type="ECO:0000313" key="2">
    <source>
        <dbReference type="EMBL" id="RDC55979.1"/>
    </source>
</evidence>
<feature type="transmembrane region" description="Helical" evidence="1">
    <location>
        <begin position="95"/>
        <end position="112"/>
    </location>
</feature>
<accession>A0A369PZ48</accession>
<dbReference type="AlphaFoldDB" id="A0A369PZ48"/>
<sequence length="118" mass="13281">MNTKPISPKHHAIIDYLLVGSLLVLPSVLRLNKKARQIYAAEALILLPYIALTKQPVAIKGIIPLKTHQKIDPFNIAQFALQSFFSPFRKTRSTLLFNIAFTTIAGVTVLLTDWNKNR</sequence>
<proteinExistence type="predicted"/>
<protein>
    <recommendedName>
        <fullName evidence="4">Integral membrane protein</fullName>
    </recommendedName>
</protein>
<keyword evidence="1" id="KW-1133">Transmembrane helix</keyword>
<keyword evidence="1" id="KW-0812">Transmembrane</keyword>
<name>A0A369PZ48_9SPHI</name>
<reference evidence="2 3" key="1">
    <citation type="submission" date="2018-07" db="EMBL/GenBank/DDBJ databases">
        <title>Pedobacter sp. nov., isolated from soil.</title>
        <authorList>
            <person name="Zhou L.Y."/>
            <person name="Du Z.J."/>
        </authorList>
    </citation>
    <scope>NUCLEOTIDE SEQUENCE [LARGE SCALE GENOMIC DNA]</scope>
    <source>
        <strain evidence="2 3">JDX94</strain>
    </source>
</reference>
<evidence type="ECO:0000313" key="3">
    <source>
        <dbReference type="Proteomes" id="UP000253961"/>
    </source>
</evidence>
<comment type="caution">
    <text evidence="2">The sequence shown here is derived from an EMBL/GenBank/DDBJ whole genome shotgun (WGS) entry which is preliminary data.</text>
</comment>
<evidence type="ECO:0000256" key="1">
    <source>
        <dbReference type="SAM" id="Phobius"/>
    </source>
</evidence>
<dbReference type="EMBL" id="QPKV01000005">
    <property type="protein sequence ID" value="RDC55979.1"/>
    <property type="molecule type" value="Genomic_DNA"/>
</dbReference>
<feature type="transmembrane region" description="Helical" evidence="1">
    <location>
        <begin position="12"/>
        <end position="29"/>
    </location>
</feature>